<sequence length="364" mass="40578">MFRVYILKLGIVGLPGSGKTTVFRALTGGVEIHDEKGRREIGLGVVKVTDPRLDFLAEYHKPRKTTPVTVQYSDIHGFGEDQPKGAGASLEKFMAMVRPLDAFVHCVRLFDSPLQGPAEPLRDFKALEEEMILSDLGVVERRLDRVSRDIQRGKKELSKERDLLTKALEVLEQGKPLRCLGADDDLESLRGFSFLSIKPELVLLNVGENQAKRTVEEVMDQISSHTAGQPKVELDWLYADIEAEIAGMPLEDAKEFLQDLALQEGAKERIIRTSFRLLNLIVFFTAGEPEVRAWPLRNGATALQAAGTVHSDMAKGFIRAEVISYDDFRAAGSMAAAHKAGKVRLEGRDYIVRDGDIMLFRFNI</sequence>
<evidence type="ECO:0000259" key="5">
    <source>
        <dbReference type="PROSITE" id="PS51880"/>
    </source>
</evidence>
<dbReference type="PIRSF" id="PIRSF006641">
    <property type="entry name" value="CHP00092"/>
    <property type="match status" value="1"/>
</dbReference>
<reference evidence="6" key="1">
    <citation type="journal article" date="2020" name="mSystems">
        <title>Genome- and Community-Level Interaction Insights into Carbon Utilization and Element Cycling Functions of Hydrothermarchaeota in Hydrothermal Sediment.</title>
        <authorList>
            <person name="Zhou Z."/>
            <person name="Liu Y."/>
            <person name="Xu W."/>
            <person name="Pan J."/>
            <person name="Luo Z.H."/>
            <person name="Li M."/>
        </authorList>
    </citation>
    <scope>NUCLEOTIDE SEQUENCE [LARGE SCALE GENOMIC DNA]</scope>
    <source>
        <strain evidence="6">SpSt-769</strain>
    </source>
</reference>
<dbReference type="InterPro" id="IPR004396">
    <property type="entry name" value="ATPase_YchF/OLA1"/>
</dbReference>
<dbReference type="Pfam" id="PF06071">
    <property type="entry name" value="YchF-GTPase_C"/>
    <property type="match status" value="1"/>
</dbReference>
<keyword evidence="3" id="KW-0547">Nucleotide-binding</keyword>
<dbReference type="InterPro" id="IPR027417">
    <property type="entry name" value="P-loop_NTPase"/>
</dbReference>
<dbReference type="InterPro" id="IPR013029">
    <property type="entry name" value="YchF_C"/>
</dbReference>
<protein>
    <submittedName>
        <fullName evidence="6">Redox-regulated ATPase YchF</fullName>
    </submittedName>
</protein>
<dbReference type="FunFam" id="3.10.20.30:FF:000001">
    <property type="entry name" value="Ribosome-binding ATPase YchF"/>
    <property type="match status" value="1"/>
</dbReference>
<evidence type="ECO:0000313" key="6">
    <source>
        <dbReference type="EMBL" id="HGH60419.1"/>
    </source>
</evidence>
<evidence type="ECO:0000256" key="3">
    <source>
        <dbReference type="ARBA" id="ARBA00022741"/>
    </source>
</evidence>
<dbReference type="GO" id="GO:0005737">
    <property type="term" value="C:cytoplasm"/>
    <property type="evidence" value="ECO:0007669"/>
    <property type="project" value="TreeGrafter"/>
</dbReference>
<dbReference type="InterPro" id="IPR004095">
    <property type="entry name" value="TGS"/>
</dbReference>
<dbReference type="Gene3D" id="3.40.50.300">
    <property type="entry name" value="P-loop containing nucleotide triphosphate hydrolases"/>
    <property type="match status" value="1"/>
</dbReference>
<dbReference type="InterPro" id="IPR023192">
    <property type="entry name" value="TGS-like_dom_sf"/>
</dbReference>
<dbReference type="GO" id="GO:0005525">
    <property type="term" value="F:GTP binding"/>
    <property type="evidence" value="ECO:0007669"/>
    <property type="project" value="InterPro"/>
</dbReference>
<keyword evidence="4" id="KW-0067">ATP-binding</keyword>
<dbReference type="PANTHER" id="PTHR23305">
    <property type="entry name" value="OBG GTPASE FAMILY"/>
    <property type="match status" value="1"/>
</dbReference>
<dbReference type="GO" id="GO:0005524">
    <property type="term" value="F:ATP binding"/>
    <property type="evidence" value="ECO:0007669"/>
    <property type="project" value="UniProtKB-KW"/>
</dbReference>
<dbReference type="PROSITE" id="PS51880">
    <property type="entry name" value="TGS"/>
    <property type="match status" value="1"/>
</dbReference>
<dbReference type="SUPFAM" id="SSF52540">
    <property type="entry name" value="P-loop containing nucleoside triphosphate hydrolases"/>
    <property type="match status" value="1"/>
</dbReference>
<dbReference type="InterPro" id="IPR006073">
    <property type="entry name" value="GTP-bd"/>
</dbReference>
<dbReference type="InterPro" id="IPR012676">
    <property type="entry name" value="TGS-like"/>
</dbReference>
<keyword evidence="2" id="KW-0479">Metal-binding</keyword>
<evidence type="ECO:0000256" key="1">
    <source>
        <dbReference type="ARBA" id="ARBA00001946"/>
    </source>
</evidence>
<gene>
    <name evidence="6" type="primary">ychF</name>
    <name evidence="6" type="ORF">ENV54_03870</name>
</gene>
<evidence type="ECO:0000256" key="2">
    <source>
        <dbReference type="ARBA" id="ARBA00022723"/>
    </source>
</evidence>
<dbReference type="EMBL" id="DTGT01000119">
    <property type="protein sequence ID" value="HGH60419.1"/>
    <property type="molecule type" value="Genomic_DNA"/>
</dbReference>
<name>A0A7C4AR58_9BACT</name>
<organism evidence="6">
    <name type="scientific">Desulfomonile tiedjei</name>
    <dbReference type="NCBI Taxonomy" id="2358"/>
    <lineage>
        <taxon>Bacteria</taxon>
        <taxon>Pseudomonadati</taxon>
        <taxon>Thermodesulfobacteriota</taxon>
        <taxon>Desulfomonilia</taxon>
        <taxon>Desulfomonilales</taxon>
        <taxon>Desulfomonilaceae</taxon>
        <taxon>Desulfomonile</taxon>
    </lineage>
</organism>
<dbReference type="GO" id="GO:0016887">
    <property type="term" value="F:ATP hydrolysis activity"/>
    <property type="evidence" value="ECO:0007669"/>
    <property type="project" value="InterPro"/>
</dbReference>
<proteinExistence type="predicted"/>
<evidence type="ECO:0000256" key="4">
    <source>
        <dbReference type="ARBA" id="ARBA00022840"/>
    </source>
</evidence>
<dbReference type="GO" id="GO:0046872">
    <property type="term" value="F:metal ion binding"/>
    <property type="evidence" value="ECO:0007669"/>
    <property type="project" value="UniProtKB-KW"/>
</dbReference>
<dbReference type="CDD" id="cd04867">
    <property type="entry name" value="TGS_YchF_OLA1"/>
    <property type="match status" value="1"/>
</dbReference>
<feature type="domain" description="TGS" evidence="5">
    <location>
        <begin position="279"/>
        <end position="362"/>
    </location>
</feature>
<dbReference type="PANTHER" id="PTHR23305:SF18">
    <property type="entry name" value="OBG-TYPE G DOMAIN-CONTAINING PROTEIN"/>
    <property type="match status" value="1"/>
</dbReference>
<dbReference type="PRINTS" id="PR00326">
    <property type="entry name" value="GTP1OBG"/>
</dbReference>
<dbReference type="Gene3D" id="1.10.150.300">
    <property type="entry name" value="TGS-like domain"/>
    <property type="match status" value="1"/>
</dbReference>
<dbReference type="InterPro" id="IPR012675">
    <property type="entry name" value="Beta-grasp_dom_sf"/>
</dbReference>
<dbReference type="AlphaFoldDB" id="A0A7C4AR58"/>
<comment type="cofactor">
    <cofactor evidence="1">
        <name>Mg(2+)</name>
        <dbReference type="ChEBI" id="CHEBI:18420"/>
    </cofactor>
</comment>
<dbReference type="Gene3D" id="3.10.20.30">
    <property type="match status" value="1"/>
</dbReference>
<comment type="caution">
    <text evidence="6">The sequence shown here is derived from an EMBL/GenBank/DDBJ whole genome shotgun (WGS) entry which is preliminary data.</text>
</comment>
<accession>A0A7C4AR58</accession>
<dbReference type="SUPFAM" id="SSF81271">
    <property type="entry name" value="TGS-like"/>
    <property type="match status" value="1"/>
</dbReference>